<keyword evidence="3" id="KW-1185">Reference proteome</keyword>
<proteinExistence type="predicted"/>
<accession>A0A5N6PWF8</accession>
<dbReference type="EMBL" id="SZYD01000002">
    <property type="protein sequence ID" value="KAD7117226.1"/>
    <property type="molecule type" value="Genomic_DNA"/>
</dbReference>
<dbReference type="PANTHER" id="PTHR33919">
    <property type="entry name" value="OS09G0127700 PROTEIN"/>
    <property type="match status" value="1"/>
</dbReference>
<evidence type="ECO:0000313" key="2">
    <source>
        <dbReference type="EMBL" id="KAD7117226.1"/>
    </source>
</evidence>
<dbReference type="AlphaFoldDB" id="A0A5N6PWF8"/>
<organism evidence="2 3">
    <name type="scientific">Mikania micrantha</name>
    <name type="common">bitter vine</name>
    <dbReference type="NCBI Taxonomy" id="192012"/>
    <lineage>
        <taxon>Eukaryota</taxon>
        <taxon>Viridiplantae</taxon>
        <taxon>Streptophyta</taxon>
        <taxon>Embryophyta</taxon>
        <taxon>Tracheophyta</taxon>
        <taxon>Spermatophyta</taxon>
        <taxon>Magnoliopsida</taxon>
        <taxon>eudicotyledons</taxon>
        <taxon>Gunneridae</taxon>
        <taxon>Pentapetalae</taxon>
        <taxon>asterids</taxon>
        <taxon>campanulids</taxon>
        <taxon>Asterales</taxon>
        <taxon>Asteraceae</taxon>
        <taxon>Asteroideae</taxon>
        <taxon>Heliantheae alliance</taxon>
        <taxon>Eupatorieae</taxon>
        <taxon>Mikania</taxon>
    </lineage>
</organism>
<keyword evidence="1" id="KW-0472">Membrane</keyword>
<gene>
    <name evidence="2" type="ORF">E3N88_04494</name>
</gene>
<reference evidence="2 3" key="1">
    <citation type="submission" date="2019-05" db="EMBL/GenBank/DDBJ databases">
        <title>Mikania micrantha, genome provides insights into the molecular mechanism of rapid growth.</title>
        <authorList>
            <person name="Liu B."/>
        </authorList>
    </citation>
    <scope>NUCLEOTIDE SEQUENCE [LARGE SCALE GENOMIC DNA]</scope>
    <source>
        <strain evidence="2">NLD-2019</strain>
        <tissue evidence="2">Leaf</tissue>
    </source>
</reference>
<dbReference type="OrthoDB" id="2013913at2759"/>
<dbReference type="InterPro" id="IPR010530">
    <property type="entry name" value="B12D"/>
</dbReference>
<dbReference type="Pfam" id="PF06522">
    <property type="entry name" value="B12D"/>
    <property type="match status" value="1"/>
</dbReference>
<sequence>MNNRPKRLPYNKVQDMIFLVIASTRYCWRSISRCSLSGGACQQASISSTTAKYGANTNSATVNKLKSKADLFPIYILLGFTGGAVFLAVRSVSQQLFHHPGVQVNKTNRSMMPEVDTPDSALASGDKFINRSVLRKVGHIQKRDDAIPMDHSPDIYTTHRASDSTNLKTVGVEPRASRG</sequence>
<feature type="transmembrane region" description="Helical" evidence="1">
    <location>
        <begin position="72"/>
        <end position="89"/>
    </location>
</feature>
<name>A0A5N6PWF8_9ASTR</name>
<evidence type="ECO:0000313" key="3">
    <source>
        <dbReference type="Proteomes" id="UP000326396"/>
    </source>
</evidence>
<keyword evidence="1" id="KW-0812">Transmembrane</keyword>
<protein>
    <submittedName>
        <fullName evidence="2">Uncharacterized protein</fullName>
    </submittedName>
</protein>
<evidence type="ECO:0000256" key="1">
    <source>
        <dbReference type="SAM" id="Phobius"/>
    </source>
</evidence>
<dbReference type="Proteomes" id="UP000326396">
    <property type="component" value="Linkage Group LG10"/>
</dbReference>
<dbReference type="PANTHER" id="PTHR33919:SF9">
    <property type="entry name" value="RIBOSOME BIOGENESIS NEP1-LIKE PROTEIN"/>
    <property type="match status" value="1"/>
</dbReference>
<keyword evidence="1" id="KW-1133">Transmembrane helix</keyword>
<comment type="caution">
    <text evidence="2">The sequence shown here is derived from an EMBL/GenBank/DDBJ whole genome shotgun (WGS) entry which is preliminary data.</text>
</comment>